<feature type="compositionally biased region" description="Pro residues" evidence="14">
    <location>
        <begin position="58"/>
        <end position="71"/>
    </location>
</feature>
<protein>
    <recommendedName>
        <fullName evidence="12">Zyxin</fullName>
    </recommendedName>
</protein>
<feature type="domain" description="LIM zinc-binding" evidence="15">
    <location>
        <begin position="322"/>
        <end position="381"/>
    </location>
</feature>
<dbReference type="Proteomes" id="UP000515152">
    <property type="component" value="Chromosome 11"/>
</dbReference>
<dbReference type="PANTHER" id="PTHR24212">
    <property type="entry name" value="ZYXIN/TRIP6"/>
    <property type="match status" value="1"/>
</dbReference>
<comment type="similarity">
    <text evidence="3">Belongs to the zyxin/ajuba family.</text>
</comment>
<feature type="compositionally biased region" description="Pro residues" evidence="14">
    <location>
        <begin position="40"/>
        <end position="51"/>
    </location>
</feature>
<evidence type="ECO:0000313" key="17">
    <source>
        <dbReference type="RefSeq" id="XP_031431680.1"/>
    </source>
</evidence>
<feature type="compositionally biased region" description="Low complexity" evidence="14">
    <location>
        <begin position="87"/>
        <end position="102"/>
    </location>
</feature>
<gene>
    <name evidence="17" type="primary">LOC105901687</name>
</gene>
<keyword evidence="6" id="KW-0677">Repeat</keyword>
<evidence type="ECO:0000259" key="15">
    <source>
        <dbReference type="PROSITE" id="PS50023"/>
    </source>
</evidence>
<dbReference type="OrthoDB" id="25414at2759"/>
<feature type="compositionally biased region" description="Low complexity" evidence="14">
    <location>
        <begin position="141"/>
        <end position="199"/>
    </location>
</feature>
<dbReference type="GO" id="GO:0007155">
    <property type="term" value="P:cell adhesion"/>
    <property type="evidence" value="ECO:0007669"/>
    <property type="project" value="UniProtKB-KW"/>
</dbReference>
<keyword evidence="7 13" id="KW-0862">Zinc</keyword>
<feature type="compositionally biased region" description="Pro residues" evidence="14">
    <location>
        <begin position="213"/>
        <end position="227"/>
    </location>
</feature>
<accession>A0A6P8G935</accession>
<dbReference type="RefSeq" id="XP_031431680.1">
    <property type="nucleotide sequence ID" value="XM_031575820.1"/>
</dbReference>
<evidence type="ECO:0000256" key="13">
    <source>
        <dbReference type="PROSITE-ProRule" id="PRU00125"/>
    </source>
</evidence>
<dbReference type="GeneID" id="105901687"/>
<keyword evidence="16" id="KW-1185">Reference proteome</keyword>
<dbReference type="PROSITE" id="PS50023">
    <property type="entry name" value="LIM_DOMAIN_2"/>
    <property type="match status" value="3"/>
</dbReference>
<evidence type="ECO:0000256" key="4">
    <source>
        <dbReference type="ARBA" id="ARBA00022490"/>
    </source>
</evidence>
<dbReference type="GO" id="GO:0005925">
    <property type="term" value="C:focal adhesion"/>
    <property type="evidence" value="ECO:0007669"/>
    <property type="project" value="UniProtKB-SubCell"/>
</dbReference>
<dbReference type="Gene3D" id="2.10.110.10">
    <property type="entry name" value="Cysteine Rich Protein"/>
    <property type="match status" value="3"/>
</dbReference>
<evidence type="ECO:0000256" key="2">
    <source>
        <dbReference type="ARBA" id="ARBA00004246"/>
    </source>
</evidence>
<feature type="region of interest" description="Disordered" evidence="14">
    <location>
        <begin position="1"/>
        <end position="289"/>
    </location>
</feature>
<reference evidence="17" key="1">
    <citation type="submission" date="2025-08" db="UniProtKB">
        <authorList>
            <consortium name="RefSeq"/>
        </authorList>
    </citation>
    <scope>IDENTIFICATION</scope>
</reference>
<dbReference type="FunFam" id="2.10.110.10:FF:000057">
    <property type="entry name" value="Zyxin"/>
    <property type="match status" value="1"/>
</dbReference>
<evidence type="ECO:0000256" key="10">
    <source>
        <dbReference type="ARBA" id="ARBA00023038"/>
    </source>
</evidence>
<keyword evidence="8" id="KW-0130">Cell adhesion</keyword>
<organism evidence="16 17">
    <name type="scientific">Clupea harengus</name>
    <name type="common">Atlantic herring</name>
    <dbReference type="NCBI Taxonomy" id="7950"/>
    <lineage>
        <taxon>Eukaryota</taxon>
        <taxon>Metazoa</taxon>
        <taxon>Chordata</taxon>
        <taxon>Craniata</taxon>
        <taxon>Vertebrata</taxon>
        <taxon>Euteleostomi</taxon>
        <taxon>Actinopterygii</taxon>
        <taxon>Neopterygii</taxon>
        <taxon>Teleostei</taxon>
        <taxon>Clupei</taxon>
        <taxon>Clupeiformes</taxon>
        <taxon>Clupeoidei</taxon>
        <taxon>Clupeidae</taxon>
        <taxon>Clupea</taxon>
    </lineage>
</organism>
<dbReference type="SUPFAM" id="SSF57716">
    <property type="entry name" value="Glucocorticoid receptor-like (DNA-binding domain)"/>
    <property type="match status" value="2"/>
</dbReference>
<dbReference type="GO" id="GO:0001725">
    <property type="term" value="C:stress fiber"/>
    <property type="evidence" value="ECO:0007669"/>
    <property type="project" value="TreeGrafter"/>
</dbReference>
<keyword evidence="11" id="KW-0206">Cytoskeleton</keyword>
<dbReference type="AlphaFoldDB" id="A0A6P8G935"/>
<keyword evidence="5 13" id="KW-0479">Metal-binding</keyword>
<evidence type="ECO:0000256" key="3">
    <source>
        <dbReference type="ARBA" id="ARBA00009611"/>
    </source>
</evidence>
<proteinExistence type="inferred from homology"/>
<feature type="compositionally biased region" description="Pro residues" evidence="14">
    <location>
        <begin position="251"/>
        <end position="261"/>
    </location>
</feature>
<evidence type="ECO:0000256" key="12">
    <source>
        <dbReference type="ARBA" id="ARBA00039396"/>
    </source>
</evidence>
<evidence type="ECO:0000256" key="8">
    <source>
        <dbReference type="ARBA" id="ARBA00022889"/>
    </source>
</evidence>
<evidence type="ECO:0000256" key="14">
    <source>
        <dbReference type="SAM" id="MobiDB-lite"/>
    </source>
</evidence>
<dbReference type="PANTHER" id="PTHR24212:SF1">
    <property type="entry name" value="ZYXIN"/>
    <property type="match status" value="1"/>
</dbReference>
<dbReference type="Pfam" id="PF00412">
    <property type="entry name" value="LIM"/>
    <property type="match status" value="3"/>
</dbReference>
<dbReference type="GO" id="GO:0005737">
    <property type="term" value="C:cytoplasm"/>
    <property type="evidence" value="ECO:0007669"/>
    <property type="project" value="TreeGrafter"/>
</dbReference>
<dbReference type="GO" id="GO:0007229">
    <property type="term" value="P:integrin-mediated signaling pathway"/>
    <property type="evidence" value="ECO:0007669"/>
    <property type="project" value="TreeGrafter"/>
</dbReference>
<evidence type="ECO:0000256" key="7">
    <source>
        <dbReference type="ARBA" id="ARBA00022833"/>
    </source>
</evidence>
<dbReference type="GO" id="GO:0007179">
    <property type="term" value="P:transforming growth factor beta receptor signaling pathway"/>
    <property type="evidence" value="ECO:0007669"/>
    <property type="project" value="TreeGrafter"/>
</dbReference>
<evidence type="ECO:0000256" key="6">
    <source>
        <dbReference type="ARBA" id="ARBA00022737"/>
    </source>
</evidence>
<evidence type="ECO:0000256" key="9">
    <source>
        <dbReference type="ARBA" id="ARBA00022949"/>
    </source>
</evidence>
<sequence>MEKQTSFDRQLDSLTDMLSEMETSGPFNPKMPSQFSSAPAPKPVAPPPTAPKPTLSFLPPPEMGDRPPPAPWAEELRARTTQRQANQKPASAPAQPPAKAASPAPPLVKTPASAPPLVKTPASAPPLVKAPASAPPLVKTPASAPPLVKAPASAPPLVKAPAPAIAPKSSFASSQHASFSPKAANSSAGSRGSSPGPAAFIAPKPVLSSSYTPPSPPPAVAPSPPASAPFGLAVNHSKRSPIGSQENLRQPSPPAPQPKPVTSPGSSNSQLARSPAKSPGSGSGIGGVPLTMREVEELERLTNDFIKDMDTHAPVITSPPTEMCGKCGQALSRTQPAVKAMSKLFHSECFCCMSCHRPLQGMQFYDRDNTPQCEDCYVNSLAMCSRCGERITDRVLKAVGQCFHAHCFRCTTCSCSLEGAPFITDDDNNPFCVPDYHRRFSPICVSCNEPIIPAAGSEETVRVVALEKNFHLKCYRCEDCARPLSIEADSDGCFPLDGKILCMKCHTQRAKQAKH</sequence>
<feature type="domain" description="LIM zinc-binding" evidence="15">
    <location>
        <begin position="382"/>
        <end position="442"/>
    </location>
</feature>
<evidence type="ECO:0000313" key="16">
    <source>
        <dbReference type="Proteomes" id="UP000515152"/>
    </source>
</evidence>
<dbReference type="InterPro" id="IPR001781">
    <property type="entry name" value="Znf_LIM"/>
</dbReference>
<comment type="subcellular location">
    <subcellularLocation>
        <location evidence="2">Cell junction</location>
        <location evidence="2">Focal adhesion</location>
    </subcellularLocation>
    <subcellularLocation>
        <location evidence="1">Cytoplasm</location>
        <location evidence="1">Cytoskeleton</location>
    </subcellularLocation>
</comment>
<dbReference type="KEGG" id="char:105901687"/>
<evidence type="ECO:0000256" key="1">
    <source>
        <dbReference type="ARBA" id="ARBA00004245"/>
    </source>
</evidence>
<keyword evidence="9" id="KW-0965">Cell junction</keyword>
<evidence type="ECO:0000256" key="11">
    <source>
        <dbReference type="ARBA" id="ARBA00023212"/>
    </source>
</evidence>
<dbReference type="SMART" id="SM00132">
    <property type="entry name" value="LIM"/>
    <property type="match status" value="3"/>
</dbReference>
<evidence type="ECO:0000256" key="5">
    <source>
        <dbReference type="ARBA" id="ARBA00022723"/>
    </source>
</evidence>
<feature type="compositionally biased region" description="Polar residues" evidence="14">
    <location>
        <begin position="21"/>
        <end position="37"/>
    </location>
</feature>
<keyword evidence="4" id="KW-0963">Cytoplasm</keyword>
<keyword evidence="10 13" id="KW-0440">LIM domain</keyword>
<dbReference type="GO" id="GO:0046872">
    <property type="term" value="F:metal ion binding"/>
    <property type="evidence" value="ECO:0007669"/>
    <property type="project" value="UniProtKB-KW"/>
</dbReference>
<feature type="domain" description="LIM zinc-binding" evidence="15">
    <location>
        <begin position="443"/>
        <end position="512"/>
    </location>
</feature>
<feature type="compositionally biased region" description="Basic and acidic residues" evidence="14">
    <location>
        <begin position="1"/>
        <end position="11"/>
    </location>
</feature>
<dbReference type="FunFam" id="2.10.110.10:FF:000027">
    <property type="entry name" value="lipoma-preferred partner isoform X1"/>
    <property type="match status" value="1"/>
</dbReference>
<name>A0A6P8G935_CLUHA</name>